<dbReference type="CDD" id="cd01583">
    <property type="entry name" value="IPMI"/>
    <property type="match status" value="1"/>
</dbReference>
<dbReference type="Pfam" id="PF00330">
    <property type="entry name" value="Aconitase"/>
    <property type="match status" value="1"/>
</dbReference>
<evidence type="ECO:0000256" key="8">
    <source>
        <dbReference type="ARBA" id="ARBA00022723"/>
    </source>
</evidence>
<evidence type="ECO:0000256" key="11">
    <source>
        <dbReference type="ARBA" id="ARBA00023239"/>
    </source>
</evidence>
<comment type="similarity">
    <text evidence="13">Belongs to the aconitase/IPM isomerase family. LeuC type 1 subfamily.</text>
</comment>
<dbReference type="EC" id="4.2.1.33" evidence="13"/>
<evidence type="ECO:0000256" key="9">
    <source>
        <dbReference type="ARBA" id="ARBA00023004"/>
    </source>
</evidence>
<comment type="caution">
    <text evidence="15">The sequence shown here is derived from an EMBL/GenBank/DDBJ whole genome shotgun (WGS) entry which is preliminary data.</text>
</comment>
<keyword evidence="6 13" id="KW-0004">4Fe-4S</keyword>
<keyword evidence="11 13" id="KW-0456">Lyase</keyword>
<reference evidence="16" key="1">
    <citation type="journal article" date="2019" name="Int. J. Syst. Evol. Microbiol.">
        <title>The Global Catalogue of Microorganisms (GCM) 10K type strain sequencing project: providing services to taxonomists for standard genome sequencing and annotation.</title>
        <authorList>
            <consortium name="The Broad Institute Genomics Platform"/>
            <consortium name="The Broad Institute Genome Sequencing Center for Infectious Disease"/>
            <person name="Wu L."/>
            <person name="Ma J."/>
        </authorList>
    </citation>
    <scope>NUCLEOTIDE SEQUENCE [LARGE SCALE GENOMIC DNA]</scope>
    <source>
        <strain evidence="16">KCTC 62192</strain>
    </source>
</reference>
<dbReference type="PRINTS" id="PR00415">
    <property type="entry name" value="ACONITASE"/>
</dbReference>
<feature type="binding site" evidence="13">
    <location>
        <position position="412"/>
    </location>
    <ligand>
        <name>[4Fe-4S] cluster</name>
        <dbReference type="ChEBI" id="CHEBI:49883"/>
    </ligand>
</feature>
<accession>A0ABV7AJJ8</accession>
<evidence type="ECO:0000256" key="6">
    <source>
        <dbReference type="ARBA" id="ARBA00022485"/>
    </source>
</evidence>
<dbReference type="InterPro" id="IPR036008">
    <property type="entry name" value="Aconitase_4Fe-4S_dom"/>
</dbReference>
<comment type="pathway">
    <text evidence="3 13">Amino-acid biosynthesis; L-leucine biosynthesis; L-leucine from 3-methyl-2-oxobutanoate: step 2/4.</text>
</comment>
<dbReference type="PANTHER" id="PTHR43822">
    <property type="entry name" value="HOMOACONITASE, MITOCHONDRIAL-RELATED"/>
    <property type="match status" value="1"/>
</dbReference>
<evidence type="ECO:0000256" key="1">
    <source>
        <dbReference type="ARBA" id="ARBA00000491"/>
    </source>
</evidence>
<evidence type="ECO:0000313" key="16">
    <source>
        <dbReference type="Proteomes" id="UP001595443"/>
    </source>
</evidence>
<evidence type="ECO:0000256" key="2">
    <source>
        <dbReference type="ARBA" id="ARBA00002695"/>
    </source>
</evidence>
<dbReference type="NCBIfam" id="NF004016">
    <property type="entry name" value="PRK05478.1"/>
    <property type="match status" value="1"/>
</dbReference>
<dbReference type="InterPro" id="IPR015931">
    <property type="entry name" value="Acnase/IPM_dHydase_lsu_aba_1/3"/>
</dbReference>
<comment type="cofactor">
    <cofactor evidence="13">
        <name>[4Fe-4S] cluster</name>
        <dbReference type="ChEBI" id="CHEBI:49883"/>
    </cofactor>
    <text evidence="13">Binds 1 [4Fe-4S] cluster per subunit.</text>
</comment>
<feature type="binding site" evidence="13">
    <location>
        <position position="409"/>
    </location>
    <ligand>
        <name>[4Fe-4S] cluster</name>
        <dbReference type="ChEBI" id="CHEBI:49883"/>
    </ligand>
</feature>
<dbReference type="InterPro" id="IPR004430">
    <property type="entry name" value="3-IsopropMal_deHydase_lsu"/>
</dbReference>
<name>A0ABV7AJJ8_9RHOB</name>
<dbReference type="InterPro" id="IPR050067">
    <property type="entry name" value="IPM_dehydratase_rel_enz"/>
</dbReference>
<dbReference type="InterPro" id="IPR033941">
    <property type="entry name" value="IPMI_cat"/>
</dbReference>
<comment type="catalytic activity">
    <reaction evidence="1 13">
        <text>(2R,3S)-3-isopropylmalate = (2S)-2-isopropylmalate</text>
        <dbReference type="Rhea" id="RHEA:32287"/>
        <dbReference type="ChEBI" id="CHEBI:1178"/>
        <dbReference type="ChEBI" id="CHEBI:35121"/>
        <dbReference type="EC" id="4.2.1.33"/>
    </reaction>
</comment>
<evidence type="ECO:0000256" key="4">
    <source>
        <dbReference type="ARBA" id="ARBA00011271"/>
    </source>
</evidence>
<protein>
    <recommendedName>
        <fullName evidence="13">3-isopropylmalate dehydratase large subunit</fullName>
        <ecNumber evidence="13">4.2.1.33</ecNumber>
    </recommendedName>
    <alternativeName>
        <fullName evidence="13">Alpha-IPM isomerase</fullName>
        <shortName evidence="13">IPMI</shortName>
    </alternativeName>
    <alternativeName>
        <fullName evidence="13">Isopropylmalate isomerase</fullName>
    </alternativeName>
</protein>
<dbReference type="EMBL" id="JBHRSK010000012">
    <property type="protein sequence ID" value="MFC2969407.1"/>
    <property type="molecule type" value="Genomic_DNA"/>
</dbReference>
<keyword evidence="16" id="KW-1185">Reference proteome</keyword>
<dbReference type="NCBIfam" id="NF009116">
    <property type="entry name" value="PRK12466.1"/>
    <property type="match status" value="1"/>
</dbReference>
<gene>
    <name evidence="13 15" type="primary">leuC</name>
    <name evidence="15" type="ORF">ACFOES_14970</name>
</gene>
<keyword evidence="10 13" id="KW-0411">Iron-sulfur</keyword>
<evidence type="ECO:0000313" key="15">
    <source>
        <dbReference type="EMBL" id="MFC2969407.1"/>
    </source>
</evidence>
<dbReference type="PROSITE" id="PS01244">
    <property type="entry name" value="ACONITASE_2"/>
    <property type="match status" value="1"/>
</dbReference>
<evidence type="ECO:0000256" key="12">
    <source>
        <dbReference type="ARBA" id="ARBA00023304"/>
    </source>
</evidence>
<sequence length="473" mass="50982">MTAPRTLYDKIWDDHVVQQDADGTCLLYIDRHLVHEVTSPQAFEGLRMAHRTVRAPEKTIAVPDHNVPTTPDREKGIENEESRIQVEALDRNARDFGVNYYPVDDIRQGIVHIIGPEQGWTLPGMTVVCGDSHTATHGAFGSLAHGIGTSEVEHVLATQTLIQKKSKNMKVEITGKLHPGVTAKDITLSVIGKTGTAGGTGHVIEYCGEAIRELSMEGRMTVCNMAIEGGARAGLIAPDEKTFEYVKGRPHAPKGAAWEAALTYWKTLFSDEGAHFDKVVTLNADEIAPVVTWGTSPEDVLPITGEVPDPESFSGGKVEAARRALDYMGLEPGMKLTDIAIDTVFIGSCTNGRIEDLRAAAAVLKGRKVKDGIRAMVVPGSGLVRAQAEEEGLAQIFLDAGFEWRLAGCSMCLAMNPDQLAPGERCAATSNRNFEGRQGRGGRTHLLSPAMAAAAAVTGHLTDVRELMMSEEV</sequence>
<evidence type="ECO:0000256" key="13">
    <source>
        <dbReference type="HAMAP-Rule" id="MF_01026"/>
    </source>
</evidence>
<dbReference type="PROSITE" id="PS00450">
    <property type="entry name" value="ACONITASE_1"/>
    <property type="match status" value="1"/>
</dbReference>
<dbReference type="GO" id="GO:0003861">
    <property type="term" value="F:3-isopropylmalate dehydratase activity"/>
    <property type="evidence" value="ECO:0007669"/>
    <property type="project" value="UniProtKB-EC"/>
</dbReference>
<dbReference type="InterPro" id="IPR001030">
    <property type="entry name" value="Acoase/IPM_deHydtase_lsu_aba"/>
</dbReference>
<dbReference type="HAMAP" id="MF_01026">
    <property type="entry name" value="LeuC_type1"/>
    <property type="match status" value="1"/>
</dbReference>
<keyword evidence="5 13" id="KW-0432">Leucine biosynthesis</keyword>
<dbReference type="Gene3D" id="3.30.499.10">
    <property type="entry name" value="Aconitase, domain 3"/>
    <property type="match status" value="2"/>
</dbReference>
<proteinExistence type="inferred from homology"/>
<dbReference type="PANTHER" id="PTHR43822:SF9">
    <property type="entry name" value="3-ISOPROPYLMALATE DEHYDRATASE"/>
    <property type="match status" value="1"/>
</dbReference>
<dbReference type="NCBIfam" id="TIGR00170">
    <property type="entry name" value="leuC"/>
    <property type="match status" value="1"/>
</dbReference>
<organism evidence="15 16">
    <name type="scientific">Acidimangrovimonas pyrenivorans</name>
    <dbReference type="NCBI Taxonomy" id="2030798"/>
    <lineage>
        <taxon>Bacteria</taxon>
        <taxon>Pseudomonadati</taxon>
        <taxon>Pseudomonadota</taxon>
        <taxon>Alphaproteobacteria</taxon>
        <taxon>Rhodobacterales</taxon>
        <taxon>Paracoccaceae</taxon>
        <taxon>Acidimangrovimonas</taxon>
    </lineage>
</organism>
<keyword evidence="8 13" id="KW-0479">Metal-binding</keyword>
<comment type="function">
    <text evidence="2 13">Catalyzes the isomerization between 2-isopropylmalate and 3-isopropylmalate, via the formation of 2-isopropylmaleate.</text>
</comment>
<keyword evidence="7 13" id="KW-0028">Amino-acid biosynthesis</keyword>
<feature type="binding site" evidence="13">
    <location>
        <position position="349"/>
    </location>
    <ligand>
        <name>[4Fe-4S] cluster</name>
        <dbReference type="ChEBI" id="CHEBI:49883"/>
    </ligand>
</feature>
<dbReference type="Proteomes" id="UP001595443">
    <property type="component" value="Unassembled WGS sequence"/>
</dbReference>
<feature type="domain" description="Aconitase/3-isopropylmalate dehydratase large subunit alpha/beta/alpha" evidence="14">
    <location>
        <begin position="9"/>
        <end position="459"/>
    </location>
</feature>
<evidence type="ECO:0000256" key="3">
    <source>
        <dbReference type="ARBA" id="ARBA00004729"/>
    </source>
</evidence>
<dbReference type="InterPro" id="IPR018136">
    <property type="entry name" value="Aconitase_4Fe-4S_BS"/>
</dbReference>
<evidence type="ECO:0000259" key="14">
    <source>
        <dbReference type="Pfam" id="PF00330"/>
    </source>
</evidence>
<keyword evidence="12 13" id="KW-0100">Branched-chain amino acid biosynthesis</keyword>
<dbReference type="RefSeq" id="WP_377834117.1">
    <property type="nucleotide sequence ID" value="NZ_JBHRSK010000012.1"/>
</dbReference>
<evidence type="ECO:0000256" key="10">
    <source>
        <dbReference type="ARBA" id="ARBA00023014"/>
    </source>
</evidence>
<dbReference type="SUPFAM" id="SSF53732">
    <property type="entry name" value="Aconitase iron-sulfur domain"/>
    <property type="match status" value="1"/>
</dbReference>
<comment type="subunit">
    <text evidence="4 13">Heterodimer of LeuC and LeuD.</text>
</comment>
<evidence type="ECO:0000256" key="5">
    <source>
        <dbReference type="ARBA" id="ARBA00022430"/>
    </source>
</evidence>
<keyword evidence="9 13" id="KW-0408">Iron</keyword>
<evidence type="ECO:0000256" key="7">
    <source>
        <dbReference type="ARBA" id="ARBA00022605"/>
    </source>
</evidence>